<dbReference type="PANTHER" id="PTHR31111">
    <property type="entry name" value="BNAA05G37150D PROTEIN-RELATED"/>
    <property type="match status" value="1"/>
</dbReference>
<organism evidence="2 3">
    <name type="scientific">Brassica oleracea var. oleracea</name>
    <dbReference type="NCBI Taxonomy" id="109376"/>
    <lineage>
        <taxon>Eukaryota</taxon>
        <taxon>Viridiplantae</taxon>
        <taxon>Streptophyta</taxon>
        <taxon>Embryophyta</taxon>
        <taxon>Tracheophyta</taxon>
        <taxon>Spermatophyta</taxon>
        <taxon>Magnoliopsida</taxon>
        <taxon>eudicotyledons</taxon>
        <taxon>Gunneridae</taxon>
        <taxon>Pentapetalae</taxon>
        <taxon>rosids</taxon>
        <taxon>malvids</taxon>
        <taxon>Brassicales</taxon>
        <taxon>Brassicaceae</taxon>
        <taxon>Brassiceae</taxon>
        <taxon>Brassica</taxon>
    </lineage>
</organism>
<reference evidence="2" key="2">
    <citation type="submission" date="2015-03" db="UniProtKB">
        <authorList>
            <consortium name="EnsemblPlants"/>
        </authorList>
    </citation>
    <scope>IDENTIFICATION</scope>
</reference>
<protein>
    <recommendedName>
        <fullName evidence="1">F-box associated beta-propeller type 3 domain-containing protein</fullName>
    </recommendedName>
</protein>
<dbReference type="HOGENOM" id="CLU_272674_0_0_1"/>
<reference evidence="2 3" key="1">
    <citation type="journal article" date="2014" name="Genome Biol.">
        <title>Transcriptome and methylome profiling reveals relics of genome dominance in the mesopolyploid Brassica oleracea.</title>
        <authorList>
            <person name="Parkin I.A."/>
            <person name="Koh C."/>
            <person name="Tang H."/>
            <person name="Robinson S.J."/>
            <person name="Kagale S."/>
            <person name="Clarke W.E."/>
            <person name="Town C.D."/>
            <person name="Nixon J."/>
            <person name="Krishnakumar V."/>
            <person name="Bidwell S.L."/>
            <person name="Denoeud F."/>
            <person name="Belcram H."/>
            <person name="Links M.G."/>
            <person name="Just J."/>
            <person name="Clarke C."/>
            <person name="Bender T."/>
            <person name="Huebert T."/>
            <person name="Mason A.S."/>
            <person name="Pires J.C."/>
            <person name="Barker G."/>
            <person name="Moore J."/>
            <person name="Walley P.G."/>
            <person name="Manoli S."/>
            <person name="Batley J."/>
            <person name="Edwards D."/>
            <person name="Nelson M.N."/>
            <person name="Wang X."/>
            <person name="Paterson A.H."/>
            <person name="King G."/>
            <person name="Bancroft I."/>
            <person name="Chalhoub B."/>
            <person name="Sharpe A.G."/>
        </authorList>
    </citation>
    <scope>NUCLEOTIDE SEQUENCE</scope>
    <source>
        <strain evidence="2 3">cv. TO1000</strain>
    </source>
</reference>
<accession>A0A0D3CRW3</accession>
<keyword evidence="3" id="KW-1185">Reference proteome</keyword>
<name>A0A0D3CRW3_BRAOL</name>
<feature type="domain" description="F-box associated beta-propeller type 3" evidence="1">
    <location>
        <begin position="940"/>
        <end position="1161"/>
    </location>
</feature>
<dbReference type="AlphaFoldDB" id="A0A0D3CRW3"/>
<evidence type="ECO:0000313" key="3">
    <source>
        <dbReference type="Proteomes" id="UP000032141"/>
    </source>
</evidence>
<dbReference type="Gramene" id="Bo6g046500.1">
    <property type="protein sequence ID" value="Bo6g046500.1"/>
    <property type="gene ID" value="Bo6g046500"/>
</dbReference>
<dbReference type="EnsemblPlants" id="Bo6g046500.1">
    <property type="protein sequence ID" value="Bo6g046500.1"/>
    <property type="gene ID" value="Bo6g046500"/>
</dbReference>
<dbReference type="NCBIfam" id="TIGR01640">
    <property type="entry name" value="F_box_assoc_1"/>
    <property type="match status" value="1"/>
</dbReference>
<sequence>MYRLELARIEASVNQREVDRKLREEQMEVDRKLREELRWDCLTLRLEFWKLLYGKSQAHNVFIPKRFEDLKLNGGIRLRKIPIKLIYHKARFKKRKRRLMREKRDPWSVVMKKQYHQKKITSQVKLAQACTSLGMFFRLSIRNPKDYMHIRLGNRQIINTGVKRETHLFRNEFTSLDPTDCHVDTLIGDQSIFDEEVQALESDDLGGAMESLQDVTSMESVSEETSKHKNRIKLSQVHQKLGKRGFHKLRQWPQFLKSCRKIYLIIGSAILQAKETGESHRRAQLELSLFSGKIKGNPPKGVSGNKRVALEYKVSVRETGGFNLELLDGSATDNFSFSTCVKKQTWRLVNTFCGGQFSEICLAAQVWEPSGDSDKRVQFMKPPEPLWSFVVDSSQYLSLLFVKWKEVPWCEGSKETKARRWLKCYEELDPSRKLYVWDPGLNETAKRSLELRKNTTGPKSDDTSDFYVQTQHYEFRNNLNGGAGSQNPNVDGNRVWNPGAVEVEEDKSCSSVIAEKLWNAEYRRLSVMDVQTNSENEVKWVVVLSVTRSLEGQKSFSSYEGVITVPAFGIWSLEDKAVILPGSTLKLYDEKTVKLFLSAEKRIIEEAADCHDVNSQDLENVLMTFILASHYPSGVDQNLMRDSTQDSQAVLTQYHWSWYWILVVHNVLLCLHVSALCYHMFHLPRSPEFSLFEKVTGQELEEDNKTQDPVTLPPVSDAHDIDSNIQWHATCCDVSQVPKLNSQGSLSKEGRVSYVYSNSGMSDALLNHKVVTPTSEKLQGREEMMEFYSYDWFQSPRPPELSKTRNLVSLLYTSALVTRLIEDHGNGALVITASKVRQLEDKLASVFHQLEDKLVLHRGSIDKYLDGPRADFTQLFLTKSSARPSLLFAMKGTTNNEFLFYSLPQIHSQNEKSSLAAYFCSVSVMSLSPKRKSIQRMRYVTLAQESPFSYLGFDPIDKVFKVVSPIAGTLEVRWRKIQCSLSHNASSRAICINGALYYLATGRDHASYIVCFDVQSENFKFIQAEFYNPRAGSLINYKGKIGVVSWPGHNPSGYYWGRNISVSSLLMHELRIWVLEDVVKGAWSEYAYTLPGDKFWDTGFGVSNVCVVGVTATGEIVLSKEYYNVRFKFYVFYFHPERNTIQRVEIQGFENHDRVYAFVNHLQQHVPRFEKINKFAALSLLEDE</sequence>
<dbReference type="InterPro" id="IPR017451">
    <property type="entry name" value="F-box-assoc_interact_dom"/>
</dbReference>
<dbReference type="PANTHER" id="PTHR31111:SF130">
    <property type="entry name" value="F-BOX ASSOCIATED UBIQUITINATION EFFECTOR FAMILY PROTEIN"/>
    <property type="match status" value="1"/>
</dbReference>
<evidence type="ECO:0000313" key="2">
    <source>
        <dbReference type="EnsemblPlants" id="Bo6g046500.1"/>
    </source>
</evidence>
<dbReference type="InterPro" id="IPR013187">
    <property type="entry name" value="F-box-assoc_dom_typ3"/>
</dbReference>
<evidence type="ECO:0000259" key="1">
    <source>
        <dbReference type="Pfam" id="PF08268"/>
    </source>
</evidence>
<proteinExistence type="predicted"/>
<dbReference type="Proteomes" id="UP000032141">
    <property type="component" value="Chromosome C6"/>
</dbReference>
<dbReference type="Pfam" id="PF08268">
    <property type="entry name" value="FBA_3"/>
    <property type="match status" value="1"/>
</dbReference>